<keyword evidence="2" id="KW-1185">Reference proteome</keyword>
<evidence type="ECO:0000313" key="1">
    <source>
        <dbReference type="EMBL" id="TKA26447.1"/>
    </source>
</evidence>
<reference evidence="1 2" key="1">
    <citation type="submission" date="2017-03" db="EMBL/GenBank/DDBJ databases">
        <title>Genomes of endolithic fungi from Antarctica.</title>
        <authorList>
            <person name="Coleine C."/>
            <person name="Masonjones S."/>
            <person name="Stajich J.E."/>
        </authorList>
    </citation>
    <scope>NUCLEOTIDE SEQUENCE [LARGE SCALE GENOMIC DNA]</scope>
    <source>
        <strain evidence="1 2">CCFEE 6315</strain>
    </source>
</reference>
<protein>
    <submittedName>
        <fullName evidence="1">Uncharacterized protein</fullName>
    </submittedName>
</protein>
<proteinExistence type="predicted"/>
<accession>A0A4U0TW00</accession>
<gene>
    <name evidence="1" type="ORF">B0A50_05283</name>
</gene>
<dbReference type="EMBL" id="NAJL01000028">
    <property type="protein sequence ID" value="TKA26447.1"/>
    <property type="molecule type" value="Genomic_DNA"/>
</dbReference>
<name>A0A4U0TW00_9PEZI</name>
<comment type="caution">
    <text evidence="1">The sequence shown here is derived from an EMBL/GenBank/DDBJ whole genome shotgun (WGS) entry which is preliminary data.</text>
</comment>
<sequence>MTPTKGTWSALCCTSKAATQVANIALENQYSDFLVVIKDLEEQYSNPSKPPTEPFEPPFVGQDVETCWETLAAMIVQTRSDLDSESFAILDDRSAEDESALLVLVIEGDAAKEGFEIDKVRVDLRLVSFILQSWNAKGDNIPELEAEAARSPDGVVRRV</sequence>
<dbReference type="OrthoDB" id="4483229at2759"/>
<evidence type="ECO:0000313" key="2">
    <source>
        <dbReference type="Proteomes" id="UP000308549"/>
    </source>
</evidence>
<dbReference type="AlphaFoldDB" id="A0A4U0TW00"/>
<dbReference type="Proteomes" id="UP000308549">
    <property type="component" value="Unassembled WGS sequence"/>
</dbReference>
<organism evidence="1 2">
    <name type="scientific">Salinomyces thailandicus</name>
    <dbReference type="NCBI Taxonomy" id="706561"/>
    <lineage>
        <taxon>Eukaryota</taxon>
        <taxon>Fungi</taxon>
        <taxon>Dikarya</taxon>
        <taxon>Ascomycota</taxon>
        <taxon>Pezizomycotina</taxon>
        <taxon>Dothideomycetes</taxon>
        <taxon>Dothideomycetidae</taxon>
        <taxon>Mycosphaerellales</taxon>
        <taxon>Teratosphaeriaceae</taxon>
        <taxon>Salinomyces</taxon>
    </lineage>
</organism>